<reference evidence="2" key="1">
    <citation type="journal article" date="2019" name="Sci. Rep.">
        <title>Draft genome of Tanacetum cinerariifolium, the natural source of mosquito coil.</title>
        <authorList>
            <person name="Yamashiro T."/>
            <person name="Shiraishi A."/>
            <person name="Satake H."/>
            <person name="Nakayama K."/>
        </authorList>
    </citation>
    <scope>NUCLEOTIDE SEQUENCE</scope>
</reference>
<comment type="caution">
    <text evidence="2">The sequence shown here is derived from an EMBL/GenBank/DDBJ whole genome shotgun (WGS) entry which is preliminary data.</text>
</comment>
<evidence type="ECO:0000313" key="2">
    <source>
        <dbReference type="EMBL" id="GFD36155.1"/>
    </source>
</evidence>
<gene>
    <name evidence="2" type="ORF">Tci_908124</name>
</gene>
<feature type="region of interest" description="Disordered" evidence="1">
    <location>
        <begin position="1"/>
        <end position="26"/>
    </location>
</feature>
<dbReference type="AlphaFoldDB" id="A0A699VKM9"/>
<organism evidence="2">
    <name type="scientific">Tanacetum cinerariifolium</name>
    <name type="common">Dalmatian daisy</name>
    <name type="synonym">Chrysanthemum cinerariifolium</name>
    <dbReference type="NCBI Taxonomy" id="118510"/>
    <lineage>
        <taxon>Eukaryota</taxon>
        <taxon>Viridiplantae</taxon>
        <taxon>Streptophyta</taxon>
        <taxon>Embryophyta</taxon>
        <taxon>Tracheophyta</taxon>
        <taxon>Spermatophyta</taxon>
        <taxon>Magnoliopsida</taxon>
        <taxon>eudicotyledons</taxon>
        <taxon>Gunneridae</taxon>
        <taxon>Pentapetalae</taxon>
        <taxon>asterids</taxon>
        <taxon>campanulids</taxon>
        <taxon>Asterales</taxon>
        <taxon>Asteraceae</taxon>
        <taxon>Asteroideae</taxon>
        <taxon>Anthemideae</taxon>
        <taxon>Anthemidinae</taxon>
        <taxon>Tanacetum</taxon>
    </lineage>
</organism>
<sequence length="90" mass="10368">AEEADDEPEVEEAEDELEVEEAGVEPEAEGVDVSWRLRSLMVYRRPLLGLVPKGRLLYTLGKVMVRLKVLESEENATLKKKLVRRRCCWI</sequence>
<dbReference type="EMBL" id="BKCJ011467986">
    <property type="protein sequence ID" value="GFD36155.1"/>
    <property type="molecule type" value="Genomic_DNA"/>
</dbReference>
<feature type="non-terminal residue" evidence="2">
    <location>
        <position position="1"/>
    </location>
</feature>
<proteinExistence type="predicted"/>
<accession>A0A699VKM9</accession>
<name>A0A699VKM9_TANCI</name>
<evidence type="ECO:0000256" key="1">
    <source>
        <dbReference type="SAM" id="MobiDB-lite"/>
    </source>
</evidence>
<protein>
    <submittedName>
        <fullName evidence="2">Uncharacterized protein</fullName>
    </submittedName>
</protein>